<keyword evidence="4" id="KW-0378">Hydrolase</keyword>
<keyword evidence="10" id="KW-1185">Reference proteome</keyword>
<dbReference type="Gene3D" id="1.25.40.10">
    <property type="entry name" value="Tetratricopeptide repeat domain"/>
    <property type="match status" value="1"/>
</dbReference>
<dbReference type="OrthoDB" id="9814887at2"/>
<dbReference type="SMART" id="SM00028">
    <property type="entry name" value="TPR"/>
    <property type="match status" value="3"/>
</dbReference>
<evidence type="ECO:0000256" key="1">
    <source>
        <dbReference type="ARBA" id="ARBA00001947"/>
    </source>
</evidence>
<dbReference type="PROSITE" id="PS50005">
    <property type="entry name" value="TPR"/>
    <property type="match status" value="1"/>
</dbReference>
<dbReference type="InterPro" id="IPR051156">
    <property type="entry name" value="Mito/Outer_Membr_Metalloprot"/>
</dbReference>
<evidence type="ECO:0000256" key="7">
    <source>
        <dbReference type="PROSITE-ProRule" id="PRU00339"/>
    </source>
</evidence>
<dbReference type="PANTHER" id="PTHR22726:SF1">
    <property type="entry name" value="METALLOENDOPEPTIDASE OMA1, MITOCHONDRIAL"/>
    <property type="match status" value="1"/>
</dbReference>
<feature type="domain" description="Peptidase M48" evidence="8">
    <location>
        <begin position="37"/>
        <end position="227"/>
    </location>
</feature>
<feature type="repeat" description="TPR" evidence="7">
    <location>
        <begin position="309"/>
        <end position="342"/>
    </location>
</feature>
<dbReference type="GO" id="GO:0051603">
    <property type="term" value="P:proteolysis involved in protein catabolic process"/>
    <property type="evidence" value="ECO:0007669"/>
    <property type="project" value="TreeGrafter"/>
</dbReference>
<evidence type="ECO:0000313" key="10">
    <source>
        <dbReference type="Proteomes" id="UP000240418"/>
    </source>
</evidence>
<comment type="cofactor">
    <cofactor evidence="1">
        <name>Zn(2+)</name>
        <dbReference type="ChEBI" id="CHEBI:29105"/>
    </cofactor>
</comment>
<dbReference type="CDD" id="cd07324">
    <property type="entry name" value="M48C_Oma1-like"/>
    <property type="match status" value="1"/>
</dbReference>
<dbReference type="GO" id="GO:0016020">
    <property type="term" value="C:membrane"/>
    <property type="evidence" value="ECO:0007669"/>
    <property type="project" value="TreeGrafter"/>
</dbReference>
<protein>
    <submittedName>
        <fullName evidence="9">Putative Zn-dependent protease</fullName>
    </submittedName>
</protein>
<dbReference type="Pfam" id="PF14559">
    <property type="entry name" value="TPR_19"/>
    <property type="match status" value="1"/>
</dbReference>
<dbReference type="InterPro" id="IPR011990">
    <property type="entry name" value="TPR-like_helical_dom_sf"/>
</dbReference>
<dbReference type="Proteomes" id="UP000240418">
    <property type="component" value="Unassembled WGS sequence"/>
</dbReference>
<dbReference type="AlphaFoldDB" id="A0A2P8FJB9"/>
<reference evidence="9 10" key="1">
    <citation type="submission" date="2018-03" db="EMBL/GenBank/DDBJ databases">
        <title>Genomic Encyclopedia of Archaeal and Bacterial Type Strains, Phase II (KMG-II): from individual species to whole genera.</title>
        <authorList>
            <person name="Goeker M."/>
        </authorList>
    </citation>
    <scope>NUCLEOTIDE SEQUENCE [LARGE SCALE GENOMIC DNA]</scope>
    <source>
        <strain evidence="9 10">DSM 100673</strain>
    </source>
</reference>
<evidence type="ECO:0000256" key="6">
    <source>
        <dbReference type="ARBA" id="ARBA00023049"/>
    </source>
</evidence>
<evidence type="ECO:0000259" key="8">
    <source>
        <dbReference type="Pfam" id="PF01435"/>
    </source>
</evidence>
<evidence type="ECO:0000313" key="9">
    <source>
        <dbReference type="EMBL" id="PSL21810.1"/>
    </source>
</evidence>
<proteinExistence type="predicted"/>
<evidence type="ECO:0000256" key="5">
    <source>
        <dbReference type="ARBA" id="ARBA00022833"/>
    </source>
</evidence>
<dbReference type="GO" id="GO:0046872">
    <property type="term" value="F:metal ion binding"/>
    <property type="evidence" value="ECO:0007669"/>
    <property type="project" value="UniProtKB-KW"/>
</dbReference>
<evidence type="ECO:0000256" key="2">
    <source>
        <dbReference type="ARBA" id="ARBA00022670"/>
    </source>
</evidence>
<dbReference type="InterPro" id="IPR001915">
    <property type="entry name" value="Peptidase_M48"/>
</dbReference>
<keyword evidence="5" id="KW-0862">Zinc</keyword>
<dbReference type="Pfam" id="PF01435">
    <property type="entry name" value="Peptidase_M48"/>
    <property type="match status" value="1"/>
</dbReference>
<evidence type="ECO:0000256" key="4">
    <source>
        <dbReference type="ARBA" id="ARBA00022801"/>
    </source>
</evidence>
<dbReference type="EMBL" id="PYGJ01000001">
    <property type="protein sequence ID" value="PSL21810.1"/>
    <property type="molecule type" value="Genomic_DNA"/>
</dbReference>
<keyword evidence="7" id="KW-0802">TPR repeat</keyword>
<dbReference type="GO" id="GO:0004222">
    <property type="term" value="F:metalloendopeptidase activity"/>
    <property type="evidence" value="ECO:0007669"/>
    <property type="project" value="InterPro"/>
</dbReference>
<dbReference type="Gene3D" id="3.30.2010.10">
    <property type="entry name" value="Metalloproteases ('zincins'), catalytic domain"/>
    <property type="match status" value="1"/>
</dbReference>
<keyword evidence="6" id="KW-0482">Metalloprotease</keyword>
<keyword evidence="3" id="KW-0479">Metal-binding</keyword>
<organism evidence="9 10">
    <name type="scientific">Shimia abyssi</name>
    <dbReference type="NCBI Taxonomy" id="1662395"/>
    <lineage>
        <taxon>Bacteria</taxon>
        <taxon>Pseudomonadati</taxon>
        <taxon>Pseudomonadota</taxon>
        <taxon>Alphaproteobacteria</taxon>
        <taxon>Rhodobacterales</taxon>
        <taxon>Roseobacteraceae</taxon>
    </lineage>
</organism>
<dbReference type="PANTHER" id="PTHR22726">
    <property type="entry name" value="METALLOENDOPEPTIDASE OMA1"/>
    <property type="match status" value="1"/>
</dbReference>
<sequence>MTASSILAFPLRAAFLVAALILVWATTPVRAQSLIRDADIEHALARMAAPVLTAAGLGGNVRILLVNDRSLNAFVVDTQHIFIHTGLIAKLDTPEKLQAVIAHEAAHIANGHLSRRLANLDNARTLAGLGLALAIAAGAATGRGDLASGLAIGTQSSALRDFLSHTRAEEASADQSGVRYLAAAGIDPIGAVEVQKLFIGQELLNVSRQDPYTRSHPLSRDRARAMERFVAAYGGKSIPQPQMEYWYERARGKITAFTNAPSWTLKRAANSKAEDVRLMREAVAYHRLSDRSKAINRIDRAIAIRPNDAYYHELKGQILLEGRQFQAAVNAYQKAAQLEPRNALILGGLGRALLTVDRPKEALTYLEKARARDFRDARLLRDLGSAYARTGQNGMASLATAERYALAGRLKDAEIHARRAVGLLPQGSSAWRRADDILAAAKRAAKK</sequence>
<dbReference type="InterPro" id="IPR019734">
    <property type="entry name" value="TPR_rpt"/>
</dbReference>
<keyword evidence="2 9" id="KW-0645">Protease</keyword>
<gene>
    <name evidence="9" type="ORF">CLV88_101234</name>
</gene>
<dbReference type="SUPFAM" id="SSF48452">
    <property type="entry name" value="TPR-like"/>
    <property type="match status" value="1"/>
</dbReference>
<accession>A0A2P8FJB9</accession>
<name>A0A2P8FJB9_9RHOB</name>
<dbReference type="RefSeq" id="WP_106607047.1">
    <property type="nucleotide sequence ID" value="NZ_PYGJ01000001.1"/>
</dbReference>
<comment type="caution">
    <text evidence="9">The sequence shown here is derived from an EMBL/GenBank/DDBJ whole genome shotgun (WGS) entry which is preliminary data.</text>
</comment>
<evidence type="ECO:0000256" key="3">
    <source>
        <dbReference type="ARBA" id="ARBA00022723"/>
    </source>
</evidence>